<accession>A0A1I6V750</accession>
<dbReference type="EMBL" id="FPAB01000007">
    <property type="protein sequence ID" value="SFT09598.1"/>
    <property type="molecule type" value="Genomic_DNA"/>
</dbReference>
<dbReference type="PRINTS" id="PR00455">
    <property type="entry name" value="HTHTETR"/>
</dbReference>
<dbReference type="PANTHER" id="PTHR30055:SF234">
    <property type="entry name" value="HTH-TYPE TRANSCRIPTIONAL REGULATOR BETI"/>
    <property type="match status" value="1"/>
</dbReference>
<evidence type="ECO:0000313" key="7">
    <source>
        <dbReference type="Proteomes" id="UP000198873"/>
    </source>
</evidence>
<proteinExistence type="predicted"/>
<sequence length="216" mass="23588">MIGGDCTTAARPRLRADAVRNRERILAAARDAFVDQGKDAPLDEIARQAGVGNATLYRHFPDREALLYHVVLYVNDRITERAQQALEEESDPFEALRRTILGSADERIGALCPVLGISLDPGDPELTASRDRLLEVCGRLLDRAQASGQLRHDVGAGDLLVAVSRLTRPLPGTRCSGSELLARRHLQIFLDGLRAPARSELPGAPAQVEDLEDELI</sequence>
<evidence type="ECO:0000256" key="3">
    <source>
        <dbReference type="ARBA" id="ARBA00023163"/>
    </source>
</evidence>
<keyword evidence="7" id="KW-1185">Reference proteome</keyword>
<dbReference type="SUPFAM" id="SSF46689">
    <property type="entry name" value="Homeodomain-like"/>
    <property type="match status" value="1"/>
</dbReference>
<evidence type="ECO:0000256" key="1">
    <source>
        <dbReference type="ARBA" id="ARBA00023015"/>
    </source>
</evidence>
<dbReference type="PANTHER" id="PTHR30055">
    <property type="entry name" value="HTH-TYPE TRANSCRIPTIONAL REGULATOR RUTR"/>
    <property type="match status" value="1"/>
</dbReference>
<dbReference type="STRING" id="1176198.SAMN05444716_107146"/>
<gene>
    <name evidence="6" type="ORF">SAMN05444716_107146</name>
</gene>
<dbReference type="PROSITE" id="PS50977">
    <property type="entry name" value="HTH_TETR_2"/>
    <property type="match status" value="1"/>
</dbReference>
<dbReference type="InterPro" id="IPR049445">
    <property type="entry name" value="TetR_SbtR-like_C"/>
</dbReference>
<dbReference type="Gene3D" id="1.10.357.10">
    <property type="entry name" value="Tetracycline Repressor, domain 2"/>
    <property type="match status" value="1"/>
</dbReference>
<dbReference type="SUPFAM" id="SSF48498">
    <property type="entry name" value="Tetracyclin repressor-like, C-terminal domain"/>
    <property type="match status" value="1"/>
</dbReference>
<dbReference type="Proteomes" id="UP000198873">
    <property type="component" value="Unassembled WGS sequence"/>
</dbReference>
<dbReference type="InterPro" id="IPR050109">
    <property type="entry name" value="HTH-type_TetR-like_transc_reg"/>
</dbReference>
<dbReference type="InterPro" id="IPR036271">
    <property type="entry name" value="Tet_transcr_reg_TetR-rel_C_sf"/>
</dbReference>
<reference evidence="7" key="1">
    <citation type="submission" date="2016-10" db="EMBL/GenBank/DDBJ databases">
        <authorList>
            <person name="Varghese N."/>
            <person name="Submissions S."/>
        </authorList>
    </citation>
    <scope>NUCLEOTIDE SEQUENCE [LARGE SCALE GENOMIC DNA]</scope>
    <source>
        <strain evidence="7">CGMCC 4.7047</strain>
    </source>
</reference>
<protein>
    <submittedName>
        <fullName evidence="6">DNA-binding transcriptional regulator, AcrR family</fullName>
    </submittedName>
</protein>
<dbReference type="GO" id="GO:0000976">
    <property type="term" value="F:transcription cis-regulatory region binding"/>
    <property type="evidence" value="ECO:0007669"/>
    <property type="project" value="TreeGrafter"/>
</dbReference>
<evidence type="ECO:0000313" key="6">
    <source>
        <dbReference type="EMBL" id="SFT09598.1"/>
    </source>
</evidence>
<evidence type="ECO:0000256" key="2">
    <source>
        <dbReference type="ARBA" id="ARBA00023125"/>
    </source>
</evidence>
<dbReference type="InterPro" id="IPR009057">
    <property type="entry name" value="Homeodomain-like_sf"/>
</dbReference>
<feature type="domain" description="HTH tetR-type" evidence="5">
    <location>
        <begin position="19"/>
        <end position="78"/>
    </location>
</feature>
<organism evidence="6 7">
    <name type="scientific">Streptomyces harbinensis</name>
    <dbReference type="NCBI Taxonomy" id="1176198"/>
    <lineage>
        <taxon>Bacteria</taxon>
        <taxon>Bacillati</taxon>
        <taxon>Actinomycetota</taxon>
        <taxon>Actinomycetes</taxon>
        <taxon>Kitasatosporales</taxon>
        <taxon>Streptomycetaceae</taxon>
        <taxon>Streptomyces</taxon>
    </lineage>
</organism>
<keyword evidence="2 4" id="KW-0238">DNA-binding</keyword>
<evidence type="ECO:0000259" key="5">
    <source>
        <dbReference type="PROSITE" id="PS50977"/>
    </source>
</evidence>
<dbReference type="GO" id="GO:0003700">
    <property type="term" value="F:DNA-binding transcription factor activity"/>
    <property type="evidence" value="ECO:0007669"/>
    <property type="project" value="TreeGrafter"/>
</dbReference>
<keyword evidence="3" id="KW-0804">Transcription</keyword>
<dbReference type="Pfam" id="PF00440">
    <property type="entry name" value="TetR_N"/>
    <property type="match status" value="1"/>
</dbReference>
<feature type="DNA-binding region" description="H-T-H motif" evidence="4">
    <location>
        <begin position="41"/>
        <end position="60"/>
    </location>
</feature>
<dbReference type="RefSeq" id="WP_019433475.1">
    <property type="nucleotide sequence ID" value="NZ_CP054938.1"/>
</dbReference>
<keyword evidence="1" id="KW-0805">Transcription regulation</keyword>
<dbReference type="Pfam" id="PF21597">
    <property type="entry name" value="TetR_C_43"/>
    <property type="match status" value="1"/>
</dbReference>
<name>A0A1I6V750_9ACTN</name>
<dbReference type="InterPro" id="IPR001647">
    <property type="entry name" value="HTH_TetR"/>
</dbReference>
<evidence type="ECO:0000256" key="4">
    <source>
        <dbReference type="PROSITE-ProRule" id="PRU00335"/>
    </source>
</evidence>
<dbReference type="AlphaFoldDB" id="A0A1I6V750"/>